<dbReference type="GO" id="GO:0003700">
    <property type="term" value="F:DNA-binding transcription factor activity"/>
    <property type="evidence" value="ECO:0007669"/>
    <property type="project" value="InterPro"/>
</dbReference>
<dbReference type="InterPro" id="IPR036388">
    <property type="entry name" value="WH-like_DNA-bd_sf"/>
</dbReference>
<sequence>MGIKIPNMKPNYSLDDMRCFCMVAQYGSFKQAAVALQMPLSTLSRRIAKLEQDLALRLFNRDAHRVQLTFAGQRYYRRSAPIFDELDNVAACLQQDRNEAKGTIRISAPINFSVQVLVHHFNAFMRQYPDIELDLKLSNQTIDIDEEAMDLAFRIGHHSATHWIGRQLTNIRFAICGPANLDVSHIKAPADLAGLPTVLCSPMLIWSLQHIHSGEKQAYTATDNIRLKVDDMSLLTEVIAGGIGVGFIPDYHAQSLLESGKIQHILPDWSNQARGCEMLYRDRENIPYRVRLFIDFMLQRFQGNDGVL</sequence>
<dbReference type="PANTHER" id="PTHR30537">
    <property type="entry name" value="HTH-TYPE TRANSCRIPTIONAL REGULATOR"/>
    <property type="match status" value="1"/>
</dbReference>
<dbReference type="InterPro" id="IPR036390">
    <property type="entry name" value="WH_DNA-bd_sf"/>
</dbReference>
<dbReference type="Gene3D" id="1.10.10.10">
    <property type="entry name" value="Winged helix-like DNA-binding domain superfamily/Winged helix DNA-binding domain"/>
    <property type="match status" value="1"/>
</dbReference>
<dbReference type="SUPFAM" id="SSF46785">
    <property type="entry name" value="Winged helix' DNA-binding domain"/>
    <property type="match status" value="1"/>
</dbReference>
<evidence type="ECO:0000256" key="3">
    <source>
        <dbReference type="ARBA" id="ARBA00023125"/>
    </source>
</evidence>
<dbReference type="PROSITE" id="PS50931">
    <property type="entry name" value="HTH_LYSR"/>
    <property type="match status" value="1"/>
</dbReference>
<dbReference type="SUPFAM" id="SSF53850">
    <property type="entry name" value="Periplasmic binding protein-like II"/>
    <property type="match status" value="1"/>
</dbReference>
<dbReference type="Proteomes" id="UP001139474">
    <property type="component" value="Unassembled WGS sequence"/>
</dbReference>
<comment type="similarity">
    <text evidence="1">Belongs to the LysR transcriptional regulatory family.</text>
</comment>
<evidence type="ECO:0000256" key="4">
    <source>
        <dbReference type="ARBA" id="ARBA00023163"/>
    </source>
</evidence>
<dbReference type="Gene3D" id="3.40.190.290">
    <property type="match status" value="1"/>
</dbReference>
<dbReference type="InterPro" id="IPR005119">
    <property type="entry name" value="LysR_subst-bd"/>
</dbReference>
<feature type="domain" description="HTH lysR-type" evidence="5">
    <location>
        <begin position="12"/>
        <end position="69"/>
    </location>
</feature>
<reference evidence="6" key="1">
    <citation type="submission" date="2022-06" db="EMBL/GenBank/DDBJ databases">
        <title>Idiomarina rhizosphaerae M1R2S28.</title>
        <authorList>
            <person name="Sun J.-Q."/>
            <person name="Li L.-F."/>
        </authorList>
    </citation>
    <scope>NUCLEOTIDE SEQUENCE</scope>
    <source>
        <strain evidence="6">M1R2S28</strain>
    </source>
</reference>
<proteinExistence type="inferred from homology"/>
<dbReference type="PANTHER" id="PTHR30537:SF5">
    <property type="entry name" value="HTH-TYPE TRANSCRIPTIONAL ACTIVATOR TTDR-RELATED"/>
    <property type="match status" value="1"/>
</dbReference>
<evidence type="ECO:0000313" key="6">
    <source>
        <dbReference type="EMBL" id="MCP1339366.1"/>
    </source>
</evidence>
<dbReference type="Pfam" id="PF00126">
    <property type="entry name" value="HTH_1"/>
    <property type="match status" value="1"/>
</dbReference>
<dbReference type="FunFam" id="1.10.10.10:FF:000001">
    <property type="entry name" value="LysR family transcriptional regulator"/>
    <property type="match status" value="1"/>
</dbReference>
<dbReference type="InterPro" id="IPR000847">
    <property type="entry name" value="LysR_HTH_N"/>
</dbReference>
<dbReference type="GO" id="GO:0043565">
    <property type="term" value="F:sequence-specific DNA binding"/>
    <property type="evidence" value="ECO:0007669"/>
    <property type="project" value="TreeGrafter"/>
</dbReference>
<evidence type="ECO:0000313" key="7">
    <source>
        <dbReference type="Proteomes" id="UP001139474"/>
    </source>
</evidence>
<evidence type="ECO:0000259" key="5">
    <source>
        <dbReference type="PROSITE" id="PS50931"/>
    </source>
</evidence>
<dbReference type="AlphaFoldDB" id="A0A9X2G193"/>
<keyword evidence="3" id="KW-0238">DNA-binding</keyword>
<dbReference type="InterPro" id="IPR058163">
    <property type="entry name" value="LysR-type_TF_proteobact-type"/>
</dbReference>
<evidence type="ECO:0000256" key="1">
    <source>
        <dbReference type="ARBA" id="ARBA00009437"/>
    </source>
</evidence>
<dbReference type="RefSeq" id="WP_253619125.1">
    <property type="nucleotide sequence ID" value="NZ_JAMZDE010000006.1"/>
</dbReference>
<name>A0A9X2G193_9GAMM</name>
<gene>
    <name evidence="6" type="ORF">NJR55_07130</name>
</gene>
<keyword evidence="4" id="KW-0804">Transcription</keyword>
<keyword evidence="2" id="KW-0805">Transcription regulation</keyword>
<organism evidence="6 7">
    <name type="scientific">Idiomarina rhizosphaerae</name>
    <dbReference type="NCBI Taxonomy" id="2961572"/>
    <lineage>
        <taxon>Bacteria</taxon>
        <taxon>Pseudomonadati</taxon>
        <taxon>Pseudomonadota</taxon>
        <taxon>Gammaproteobacteria</taxon>
        <taxon>Alteromonadales</taxon>
        <taxon>Idiomarinaceae</taxon>
        <taxon>Idiomarina</taxon>
    </lineage>
</organism>
<dbReference type="CDD" id="cd08422">
    <property type="entry name" value="PBP2_CrgA_like"/>
    <property type="match status" value="1"/>
</dbReference>
<comment type="caution">
    <text evidence="6">The sequence shown here is derived from an EMBL/GenBank/DDBJ whole genome shotgun (WGS) entry which is preliminary data.</text>
</comment>
<accession>A0A9X2G193</accession>
<evidence type="ECO:0000256" key="2">
    <source>
        <dbReference type="ARBA" id="ARBA00023015"/>
    </source>
</evidence>
<dbReference type="Pfam" id="PF03466">
    <property type="entry name" value="LysR_substrate"/>
    <property type="match status" value="1"/>
</dbReference>
<dbReference type="GO" id="GO:0006351">
    <property type="term" value="P:DNA-templated transcription"/>
    <property type="evidence" value="ECO:0007669"/>
    <property type="project" value="TreeGrafter"/>
</dbReference>
<keyword evidence="7" id="KW-1185">Reference proteome</keyword>
<dbReference type="EMBL" id="JAMZDE010000006">
    <property type="protein sequence ID" value="MCP1339366.1"/>
    <property type="molecule type" value="Genomic_DNA"/>
</dbReference>
<protein>
    <submittedName>
        <fullName evidence="6">LysR family transcriptional regulator</fullName>
    </submittedName>
</protein>